<protein>
    <submittedName>
        <fullName evidence="2">Uncharacterized protein</fullName>
    </submittedName>
</protein>
<dbReference type="EMBL" id="BNCP01000006">
    <property type="protein sequence ID" value="GIL74940.1"/>
    <property type="molecule type" value="Genomic_DNA"/>
</dbReference>
<comment type="caution">
    <text evidence="2">The sequence shown here is derived from an EMBL/GenBank/DDBJ whole genome shotgun (WGS) entry which is preliminary data.</text>
</comment>
<dbReference type="OrthoDB" id="294702at2759"/>
<organism evidence="2 3">
    <name type="scientific">Volvox reticuliferus</name>
    <dbReference type="NCBI Taxonomy" id="1737510"/>
    <lineage>
        <taxon>Eukaryota</taxon>
        <taxon>Viridiplantae</taxon>
        <taxon>Chlorophyta</taxon>
        <taxon>core chlorophytes</taxon>
        <taxon>Chlorophyceae</taxon>
        <taxon>CS clade</taxon>
        <taxon>Chlamydomonadales</taxon>
        <taxon>Volvocaceae</taxon>
        <taxon>Volvox</taxon>
    </lineage>
</organism>
<keyword evidence="3" id="KW-1185">Reference proteome</keyword>
<dbReference type="AlphaFoldDB" id="A0A8J4CAM2"/>
<dbReference type="InterPro" id="IPR051340">
    <property type="entry name" value="Haloalkane_dehalogenase"/>
</dbReference>
<evidence type="ECO:0000256" key="1">
    <source>
        <dbReference type="ARBA" id="ARBA00022801"/>
    </source>
</evidence>
<gene>
    <name evidence="2" type="ORF">Vretifemale_4804</name>
</gene>
<evidence type="ECO:0000313" key="2">
    <source>
        <dbReference type="EMBL" id="GIL74940.1"/>
    </source>
</evidence>
<name>A0A8J4CAM2_9CHLO</name>
<proteinExistence type="predicted"/>
<dbReference type="GO" id="GO:0004301">
    <property type="term" value="F:epoxide hydrolase activity"/>
    <property type="evidence" value="ECO:0007669"/>
    <property type="project" value="TreeGrafter"/>
</dbReference>
<dbReference type="InterPro" id="IPR029058">
    <property type="entry name" value="AB_hydrolase_fold"/>
</dbReference>
<accession>A0A8J4CAM2</accession>
<dbReference type="PANTHER" id="PTHR42977">
    <property type="entry name" value="HYDROLASE-RELATED"/>
    <property type="match status" value="1"/>
</dbReference>
<dbReference type="SUPFAM" id="SSF53474">
    <property type="entry name" value="alpha/beta-Hydrolases"/>
    <property type="match status" value="1"/>
</dbReference>
<sequence length="500" mass="52450">MPGQCLSGKGFQELAALQPPICPGSYPRTSPGKIVLLTSSGRRLGYDEYVDTSVPAHQLRNVVLLPGIPGTRLFTHPSVQQRGFVPSWRLVVLERPGIGLSDPAPATYTYTDFVADFWEFCALLGLSRVAVIGFSAGTPFATAVACVPPSGTTTTTATTTTTTTTTSSNIATSSLTTRVKNPTSGLPANDVKSSPIVGNPLCSPADDAQPAAPVVTLTSTPAASAAADSIAAVAPAAVLSPVATEATAATASTAAAATTVTSTSTLTVTATPTLAAASISRVTAPAVSAPHPPYNKALASTEVRTETAPDPPAVVALVSAIGPPDVPNKGRGMALVFRFGYWACKHAPSIMGMMVRAAASALRRRPLGVLRKQFAPYSAKADQAILKRPEVERMFLESTLELYGRFQEDAVIRENLLFAARPWGFQLTACRSPVAIWQGAQDRGCTAAMVTYLAEQMGPAARVHVVPEQGHFLYFDIWHEVVDWINGLAVHVGPNMQDMA</sequence>
<dbReference type="PANTHER" id="PTHR42977:SF3">
    <property type="entry name" value="AB HYDROLASE-1 DOMAIN-CONTAINING PROTEIN"/>
    <property type="match status" value="1"/>
</dbReference>
<dbReference type="InterPro" id="IPR000073">
    <property type="entry name" value="AB_hydrolase_1"/>
</dbReference>
<dbReference type="Proteomes" id="UP000747110">
    <property type="component" value="Unassembled WGS sequence"/>
</dbReference>
<evidence type="ECO:0000313" key="3">
    <source>
        <dbReference type="Proteomes" id="UP000747110"/>
    </source>
</evidence>
<reference evidence="2" key="1">
    <citation type="journal article" date="2021" name="Proc. Natl. Acad. Sci. U.S.A.">
        <title>Three genomes in the algal genus Volvox reveal the fate of a haploid sex-determining region after a transition to homothallism.</title>
        <authorList>
            <person name="Yamamoto K."/>
            <person name="Hamaji T."/>
            <person name="Kawai-Toyooka H."/>
            <person name="Matsuzaki R."/>
            <person name="Takahashi F."/>
            <person name="Nishimura Y."/>
            <person name="Kawachi M."/>
            <person name="Noguchi H."/>
            <person name="Minakuchi Y."/>
            <person name="Umen J.G."/>
            <person name="Toyoda A."/>
            <person name="Nozaki H."/>
        </authorList>
    </citation>
    <scope>NUCLEOTIDE SEQUENCE</scope>
    <source>
        <strain evidence="2">NIES-3786</strain>
    </source>
</reference>
<dbReference type="Gene3D" id="3.40.50.1820">
    <property type="entry name" value="alpha/beta hydrolase"/>
    <property type="match status" value="2"/>
</dbReference>
<keyword evidence="1" id="KW-0378">Hydrolase</keyword>
<dbReference type="Pfam" id="PF00561">
    <property type="entry name" value="Abhydrolase_1"/>
    <property type="match status" value="1"/>
</dbReference>